<organism evidence="2 3">
    <name type="scientific">Blastococcus saxobsidens (strain DD2)</name>
    <dbReference type="NCBI Taxonomy" id="1146883"/>
    <lineage>
        <taxon>Bacteria</taxon>
        <taxon>Bacillati</taxon>
        <taxon>Actinomycetota</taxon>
        <taxon>Actinomycetes</taxon>
        <taxon>Geodermatophilales</taxon>
        <taxon>Geodermatophilaceae</taxon>
        <taxon>Blastococcus</taxon>
    </lineage>
</organism>
<reference evidence="2 3" key="1">
    <citation type="journal article" date="2012" name="J. Bacteriol.">
        <title>Genome Sequence of Blastococcus saxobsidens DD2, a Stone-Inhabiting Bacterium.</title>
        <authorList>
            <person name="Chouaia B."/>
            <person name="Crotti E."/>
            <person name="Brusetti L."/>
            <person name="Daffonchio D."/>
            <person name="Essoussi I."/>
            <person name="Nouioui I."/>
            <person name="Sbissi I."/>
            <person name="Ghodhbane-Gtari F."/>
            <person name="Gtari M."/>
            <person name="Vacherie B."/>
            <person name="Barbe V."/>
            <person name="Medigue C."/>
            <person name="Gury J."/>
            <person name="Pujic P."/>
            <person name="Normand P."/>
        </authorList>
    </citation>
    <scope>NUCLEOTIDE SEQUENCE [LARGE SCALE GENOMIC DNA]</scope>
    <source>
        <strain evidence="2 3">DD2</strain>
    </source>
</reference>
<proteinExistence type="predicted"/>
<name>H6RR40_BLASD</name>
<dbReference type="Proteomes" id="UP000007517">
    <property type="component" value="Chromosome"/>
</dbReference>
<dbReference type="HOGENOM" id="CLU_3230412_0_0_11"/>
<dbReference type="AlphaFoldDB" id="H6RR40"/>
<evidence type="ECO:0000256" key="1">
    <source>
        <dbReference type="SAM" id="MobiDB-lite"/>
    </source>
</evidence>
<protein>
    <submittedName>
        <fullName evidence="2">Uncharacterized protein</fullName>
    </submittedName>
</protein>
<gene>
    <name evidence="2" type="ordered locus">BLASA_3252</name>
</gene>
<dbReference type="KEGG" id="bsd:BLASA_3252"/>
<dbReference type="STRING" id="1146883.BLASA_3252"/>
<dbReference type="EMBL" id="FO117623">
    <property type="protein sequence ID" value="CCG04120.1"/>
    <property type="molecule type" value="Genomic_DNA"/>
</dbReference>
<sequence length="43" mass="4427">MTVAVSGVGNWLALNQLAGDAVQRPYVGVGRTGGRRDPPPPVP</sequence>
<reference evidence="3" key="2">
    <citation type="submission" date="2012-02" db="EMBL/GenBank/DDBJ databases">
        <title>Complete genome sequence of Blastococcus saxobsidens strain DD2.</title>
        <authorList>
            <person name="Genoscope."/>
        </authorList>
    </citation>
    <scope>NUCLEOTIDE SEQUENCE [LARGE SCALE GENOMIC DNA]</scope>
    <source>
        <strain evidence="3">DD2</strain>
    </source>
</reference>
<keyword evidence="3" id="KW-1185">Reference proteome</keyword>
<feature type="region of interest" description="Disordered" evidence="1">
    <location>
        <begin position="23"/>
        <end position="43"/>
    </location>
</feature>
<evidence type="ECO:0000313" key="3">
    <source>
        <dbReference type="Proteomes" id="UP000007517"/>
    </source>
</evidence>
<evidence type="ECO:0000313" key="2">
    <source>
        <dbReference type="EMBL" id="CCG04120.1"/>
    </source>
</evidence>
<accession>H6RR40</accession>
<feature type="compositionally biased region" description="Basic and acidic residues" evidence="1">
    <location>
        <begin position="34"/>
        <end position="43"/>
    </location>
</feature>